<dbReference type="InterPro" id="IPR044573">
    <property type="entry name" value="ARIP4_DEXHc"/>
</dbReference>
<dbReference type="OrthoDB" id="2020972at2759"/>
<evidence type="ECO:0000259" key="12">
    <source>
        <dbReference type="PROSITE" id="PS51194"/>
    </source>
</evidence>
<reference evidence="14 15" key="1">
    <citation type="submission" date="2025-04" db="UniProtKB">
        <authorList>
            <consortium name="RefSeq"/>
        </authorList>
    </citation>
    <scope>IDENTIFICATION</scope>
    <source>
        <tissue evidence="14 15">Gonads</tissue>
    </source>
</reference>
<accession>A0A1S3IE44</accession>
<dbReference type="Gene3D" id="3.40.50.300">
    <property type="entry name" value="P-loop containing nucleotide triphosphate hydrolases"/>
    <property type="match status" value="2"/>
</dbReference>
<evidence type="ECO:0000256" key="7">
    <source>
        <dbReference type="ARBA" id="ARBA00023125"/>
    </source>
</evidence>
<evidence type="ECO:0000313" key="13">
    <source>
        <dbReference type="Proteomes" id="UP000085678"/>
    </source>
</evidence>
<feature type="region of interest" description="Disordered" evidence="10">
    <location>
        <begin position="1249"/>
        <end position="1306"/>
    </location>
</feature>
<feature type="compositionally biased region" description="Low complexity" evidence="10">
    <location>
        <begin position="1280"/>
        <end position="1302"/>
    </location>
</feature>
<feature type="compositionally biased region" description="Acidic residues" evidence="10">
    <location>
        <begin position="1478"/>
        <end position="1488"/>
    </location>
</feature>
<feature type="compositionally biased region" description="Low complexity" evidence="10">
    <location>
        <begin position="1132"/>
        <end position="1144"/>
    </location>
</feature>
<feature type="compositionally biased region" description="Low complexity" evidence="10">
    <location>
        <begin position="1656"/>
        <end position="1696"/>
    </location>
</feature>
<dbReference type="GO" id="GO:0005524">
    <property type="term" value="F:ATP binding"/>
    <property type="evidence" value="ECO:0007669"/>
    <property type="project" value="UniProtKB-KW"/>
</dbReference>
<dbReference type="InterPro" id="IPR049730">
    <property type="entry name" value="SNF2/RAD54-like_C"/>
</dbReference>
<feature type="region of interest" description="Disordered" evidence="10">
    <location>
        <begin position="273"/>
        <end position="378"/>
    </location>
</feature>
<feature type="domain" description="Helicase C-terminal" evidence="12">
    <location>
        <begin position="859"/>
        <end position="1020"/>
    </location>
</feature>
<evidence type="ECO:0000313" key="15">
    <source>
        <dbReference type="RefSeq" id="XP_023930370.1"/>
    </source>
</evidence>
<dbReference type="PANTHER" id="PTHR45797">
    <property type="entry name" value="RAD54-LIKE"/>
    <property type="match status" value="1"/>
</dbReference>
<evidence type="ECO:0000256" key="10">
    <source>
        <dbReference type="SAM" id="MobiDB-lite"/>
    </source>
</evidence>
<dbReference type="Gene3D" id="1.20.120.850">
    <property type="entry name" value="SWI2/SNF2 ATPases, N-terminal domain"/>
    <property type="match status" value="1"/>
</dbReference>
<feature type="region of interest" description="Disordered" evidence="10">
    <location>
        <begin position="1119"/>
        <end position="1155"/>
    </location>
</feature>
<dbReference type="Gene3D" id="3.40.50.10810">
    <property type="entry name" value="Tandem AAA-ATPase domain"/>
    <property type="match status" value="1"/>
</dbReference>
<dbReference type="GO" id="GO:0003677">
    <property type="term" value="F:DNA binding"/>
    <property type="evidence" value="ECO:0007669"/>
    <property type="project" value="UniProtKB-KW"/>
</dbReference>
<keyword evidence="8" id="KW-0539">Nucleus</keyword>
<evidence type="ECO:0000256" key="1">
    <source>
        <dbReference type="ARBA" id="ARBA00004123"/>
    </source>
</evidence>
<dbReference type="InterPro" id="IPR000330">
    <property type="entry name" value="SNF2_N"/>
</dbReference>
<dbReference type="Pfam" id="PF00271">
    <property type="entry name" value="Helicase_C"/>
    <property type="match status" value="1"/>
</dbReference>
<name>A0A1S3IE44_LINAN</name>
<dbReference type="SMART" id="SM00490">
    <property type="entry name" value="HELICc"/>
    <property type="match status" value="1"/>
</dbReference>
<comment type="subcellular location">
    <subcellularLocation>
        <location evidence="1">Nucleus</location>
    </subcellularLocation>
</comment>
<dbReference type="SMART" id="SM00487">
    <property type="entry name" value="DEXDc"/>
    <property type="match status" value="1"/>
</dbReference>
<feature type="compositionally biased region" description="Basic and acidic residues" evidence="10">
    <location>
        <begin position="1418"/>
        <end position="1427"/>
    </location>
</feature>
<feature type="compositionally biased region" description="Polar residues" evidence="10">
    <location>
        <begin position="1119"/>
        <end position="1131"/>
    </location>
</feature>
<feature type="compositionally biased region" description="Acidic residues" evidence="10">
    <location>
        <begin position="345"/>
        <end position="366"/>
    </location>
</feature>
<feature type="compositionally biased region" description="Basic and acidic residues" evidence="10">
    <location>
        <begin position="29"/>
        <end position="40"/>
    </location>
</feature>
<dbReference type="CDD" id="cd18069">
    <property type="entry name" value="DEXHc_ARIP4"/>
    <property type="match status" value="1"/>
</dbReference>
<dbReference type="RefSeq" id="XP_023930370.1">
    <property type="nucleotide sequence ID" value="XM_024074602.1"/>
</dbReference>
<feature type="compositionally biased region" description="Basic and acidic residues" evidence="10">
    <location>
        <begin position="138"/>
        <end position="152"/>
    </location>
</feature>
<dbReference type="Pfam" id="PF00176">
    <property type="entry name" value="SNF2-rel_dom"/>
    <property type="match status" value="1"/>
</dbReference>
<dbReference type="InterPro" id="IPR014001">
    <property type="entry name" value="Helicase_ATP-bd"/>
</dbReference>
<feature type="region of interest" description="Disordered" evidence="10">
    <location>
        <begin position="1651"/>
        <end position="1696"/>
    </location>
</feature>
<dbReference type="GO" id="GO:0005634">
    <property type="term" value="C:nucleus"/>
    <property type="evidence" value="ECO:0007669"/>
    <property type="project" value="UniProtKB-SubCell"/>
</dbReference>
<evidence type="ECO:0000256" key="5">
    <source>
        <dbReference type="ARBA" id="ARBA00022806"/>
    </source>
</evidence>
<proteinExistence type="inferred from homology"/>
<feature type="compositionally biased region" description="Polar residues" evidence="10">
    <location>
        <begin position="1495"/>
        <end position="1521"/>
    </location>
</feature>
<feature type="compositionally biased region" description="Acidic residues" evidence="10">
    <location>
        <begin position="41"/>
        <end position="52"/>
    </location>
</feature>
<dbReference type="PROSITE" id="PS51194">
    <property type="entry name" value="HELICASE_CTER"/>
    <property type="match status" value="1"/>
</dbReference>
<dbReference type="InterPro" id="IPR044574">
    <property type="entry name" value="ARIP4-like"/>
</dbReference>
<feature type="region of interest" description="Disordered" evidence="10">
    <location>
        <begin position="1"/>
        <end position="215"/>
    </location>
</feature>
<feature type="region of interest" description="Disordered" evidence="10">
    <location>
        <begin position="1475"/>
        <end position="1599"/>
    </location>
</feature>
<gene>
    <name evidence="14 15" type="primary">LOC106163158</name>
</gene>
<dbReference type="GO" id="GO:0016887">
    <property type="term" value="F:ATP hydrolysis activity"/>
    <property type="evidence" value="ECO:0007669"/>
    <property type="project" value="InterPro"/>
</dbReference>
<feature type="compositionally biased region" description="Polar residues" evidence="10">
    <location>
        <begin position="9"/>
        <end position="25"/>
    </location>
</feature>
<dbReference type="STRING" id="7574.A0A1S3IE44"/>
<keyword evidence="5" id="KW-0347">Helicase</keyword>
<sequence length="1696" mass="188098">MMETDSKLETNLMNKITDGDSNSCGSSISRDDISSKKVSQDDSDIAEYDDDTISSALAEDRPPSDEELVDLANNDEEEEDDDDEIEEEEEEEIDSDDVDDEDDDEDDENEEEAEILNISDADDEDENTNDIVDSAATVEKDCKEKLDRKEDSESPSTSKRATLKRPRSKGTVVEASDEPPSKKKSRATKGKKKDGKKGEKKKRKSKKNYERRNIRKILKESELDAMTLSAQKEEFERKRRLAEQQRLLLQQQQLQQQQQLHFQKQQQELDLLQPELQQTQRPIKQEFPPRERVEKDSQLKSLLQSAEDEASTWSSKKDEDVVLLDSGDDSQKKKGRDVIELSSSDNDEECVLLPSDSEEQEEEDDHENSGCHINDAMNQPDAQGRVLVNVGHPPDEPDIFLASQLTRAIKPHQIGGVRFLYDNLVESVGRFRSSHGFGCILAHSMGLGKTIQVISFIDVFLRHTDARTVLCIVPINTLQNWMSEFNMWLPPPGDIKPGSEVEPRQFNIYIVNDAHKNTTARAEVIEKWYRNGGVLLMGYEMYRLLSSRKTPLPRKKKKQNNEPEVIDLEEEDKNKELQLDIQSALLRPGPDLVVCDEGHRIKNSGAGISQALKNIRTRRRVVLTGYPLQNNLMEYWCMVDFVRPNFLGTKTEFSNMFERPIMNGQCQDSTPQDTRLMRFRAHVLHSLLEGFVQRRSHAVLKAALPPKQEHVLLIRMSPIQRKLYKEFMTNVVDSGLSAWANSNPLKAFAVCCKIWNHPDVLHKILELKKLNPGVDNDLDIADDSSNTSSTRGGKKKGKGKESRPSTPSSQGSVQSEGGFFPFMDKKSEQVITYDWAEPLMQDYTPGLLENGAKFLIMFSIIEHSIAMGDKVLVFSQSLFTLNLVEEFLNRMKVPGKEEYWVKNKSYFRLDGSTSAFEREKMINIFNRRENNSIQLFLLSTRAGCLGINLVGANRVIVVDASWNPCHDCQAVCRVYRYGQVKQCYVYRLVTDNTMEKKIYDRQINKQGMSDRVVDELQPQNQFTKKQVENLLTYNDVDLPYIKDNGSWSETIDDMLLYSLLKKHSEWITNEPFTHESLLIDRKDHKLTKSEKKLAKQSYEMEKRLNISYSRPSYAAYYPKTNQQPQQVPQRPSTSFDTFSRFSSSNPGNRPVASVRPMISTPVPMQPRRPLPPAVGFGEQAFRIKKPGVIVQSVLTTTDIVVPGSNTSTNAGPTYIPAGQQVLVIKTPKGVYIRTREGRIFAVRIRYNESTSAAGRSDESGGGLLPGDEDSSASMGDLNFPTTSTTDTASQSSSTSQPGGSTSMLGSALRGSLDMQSILRSSLSSGGSSRDPSGRDGSPSTSRYGNQDLLGASESMSSSRGLLPDFASLGLRADNDWGSQGDSRPAASSSQTLRDAYMEGLNQGRDTFFDSYHQSQDSHSSDFFRGESSRGNQDLSEYRGYSNGGGVVSNALVSASRAISNAEDSLAALTSLIESTAGSDDESSGDEEGGPPGSSRGTPVSNLANLSSMSGGTVRQNSTEPVPNSFLLNPEECSFGQQPGYPLASTSASSTSISSSSSSSASTLTSTLSSQHQPTPSSSSSSTTPTSSPMQSNPMGHYPPWSIPPTSGAMPPPHMYGGYPYPYPYPQMFPGGQMFMPMPFASGMHHPYMMPPPPGTTMPSGTMPSGTMPSGTMPTSATSGTLPTATTSSSSPSTSAE</sequence>
<feature type="compositionally biased region" description="Acidic residues" evidence="10">
    <location>
        <begin position="65"/>
        <end position="128"/>
    </location>
</feature>
<protein>
    <submittedName>
        <fullName evidence="14 15">Helicase ARIP4-like</fullName>
    </submittedName>
</protein>
<evidence type="ECO:0000256" key="6">
    <source>
        <dbReference type="ARBA" id="ARBA00022840"/>
    </source>
</evidence>
<feature type="compositionally biased region" description="Low complexity" evidence="10">
    <location>
        <begin position="1320"/>
        <end position="1339"/>
    </location>
</feature>
<evidence type="ECO:0000256" key="2">
    <source>
        <dbReference type="ARBA" id="ARBA00007025"/>
    </source>
</evidence>
<feature type="region of interest" description="Disordered" evidence="10">
    <location>
        <begin position="778"/>
        <end position="816"/>
    </location>
</feature>
<feature type="compositionally biased region" description="Basic and acidic residues" evidence="10">
    <location>
        <begin position="283"/>
        <end position="298"/>
    </location>
</feature>
<evidence type="ECO:0000313" key="14">
    <source>
        <dbReference type="RefSeq" id="XP_013396126.2"/>
    </source>
</evidence>
<dbReference type="InterPro" id="IPR001650">
    <property type="entry name" value="Helicase_C-like"/>
</dbReference>
<evidence type="ECO:0000259" key="11">
    <source>
        <dbReference type="PROSITE" id="PS51192"/>
    </source>
</evidence>
<dbReference type="KEGG" id="lak:106163158"/>
<feature type="compositionally biased region" description="Low complexity" evidence="10">
    <location>
        <begin position="1408"/>
        <end position="1417"/>
    </location>
</feature>
<keyword evidence="7" id="KW-0238">DNA-binding</keyword>
<feature type="domain" description="Helicase ATP-binding" evidence="11">
    <location>
        <begin position="430"/>
        <end position="645"/>
    </location>
</feature>
<organism evidence="13 14">
    <name type="scientific">Lingula anatina</name>
    <name type="common">Brachiopod</name>
    <name type="synonym">Lingula unguis</name>
    <dbReference type="NCBI Taxonomy" id="7574"/>
    <lineage>
        <taxon>Eukaryota</taxon>
        <taxon>Metazoa</taxon>
        <taxon>Spiralia</taxon>
        <taxon>Lophotrochozoa</taxon>
        <taxon>Brachiopoda</taxon>
        <taxon>Linguliformea</taxon>
        <taxon>Lingulata</taxon>
        <taxon>Lingulida</taxon>
        <taxon>Linguloidea</taxon>
        <taxon>Lingulidae</taxon>
        <taxon>Lingula</taxon>
    </lineage>
</organism>
<feature type="region of interest" description="Disordered" evidence="10">
    <location>
        <begin position="1406"/>
        <end position="1437"/>
    </location>
</feature>
<feature type="compositionally biased region" description="Polar residues" evidence="10">
    <location>
        <begin position="804"/>
        <end position="815"/>
    </location>
</feature>
<dbReference type="PANTHER" id="PTHR45797:SF1">
    <property type="entry name" value="HELICASE ARIP4"/>
    <property type="match status" value="1"/>
</dbReference>
<comment type="similarity">
    <text evidence="2">Belongs to the SNF2/RAD54 helicase family.</text>
</comment>
<feature type="compositionally biased region" description="Basic residues" evidence="10">
    <location>
        <begin position="182"/>
        <end position="206"/>
    </location>
</feature>
<evidence type="ECO:0000256" key="9">
    <source>
        <dbReference type="SAM" id="Coils"/>
    </source>
</evidence>
<dbReference type="Proteomes" id="UP000085678">
    <property type="component" value="Unplaced"/>
</dbReference>
<dbReference type="RefSeq" id="XP_013396126.2">
    <property type="nucleotide sequence ID" value="XM_013540672.1"/>
</dbReference>
<dbReference type="GO" id="GO:0004386">
    <property type="term" value="F:helicase activity"/>
    <property type="evidence" value="ECO:0007669"/>
    <property type="project" value="UniProtKB-KW"/>
</dbReference>
<keyword evidence="3" id="KW-0547">Nucleotide-binding</keyword>
<keyword evidence="9" id="KW-0175">Coiled coil</keyword>
<feature type="compositionally biased region" description="Basic and acidic residues" evidence="10">
    <location>
        <begin position="329"/>
        <end position="339"/>
    </location>
</feature>
<dbReference type="GeneID" id="106163158"/>
<evidence type="ECO:0000256" key="8">
    <source>
        <dbReference type="ARBA" id="ARBA00023242"/>
    </source>
</evidence>
<keyword evidence="4" id="KW-0378">Hydrolase</keyword>
<evidence type="ECO:0000256" key="4">
    <source>
        <dbReference type="ARBA" id="ARBA00022801"/>
    </source>
</evidence>
<feature type="coiled-coil region" evidence="9">
    <location>
        <begin position="218"/>
        <end position="252"/>
    </location>
</feature>
<keyword evidence="6" id="KW-0067">ATP-binding</keyword>
<feature type="compositionally biased region" description="Low complexity" evidence="10">
    <location>
        <begin position="1541"/>
        <end position="1591"/>
    </location>
</feature>
<dbReference type="CDD" id="cd18793">
    <property type="entry name" value="SF2_C_SNF"/>
    <property type="match status" value="1"/>
</dbReference>
<dbReference type="InterPro" id="IPR027417">
    <property type="entry name" value="P-loop_NTPase"/>
</dbReference>
<keyword evidence="13" id="KW-1185">Reference proteome</keyword>
<dbReference type="PROSITE" id="PS51192">
    <property type="entry name" value="HELICASE_ATP_BIND_1"/>
    <property type="match status" value="1"/>
</dbReference>
<feature type="region of interest" description="Disordered" evidence="10">
    <location>
        <begin position="1320"/>
        <end position="1358"/>
    </location>
</feature>
<evidence type="ECO:0000256" key="3">
    <source>
        <dbReference type="ARBA" id="ARBA00022741"/>
    </source>
</evidence>
<dbReference type="SUPFAM" id="SSF52540">
    <property type="entry name" value="P-loop containing nucleoside triphosphate hydrolases"/>
    <property type="match status" value="2"/>
</dbReference>
<dbReference type="InterPro" id="IPR038718">
    <property type="entry name" value="SNF2-like_sf"/>
</dbReference>